<reference evidence="1 2" key="1">
    <citation type="submission" date="2019-03" db="EMBL/GenBank/DDBJ databases">
        <title>First draft genome of Liparis tanakae, snailfish: a comprehensive survey of snailfish specific genes.</title>
        <authorList>
            <person name="Kim W."/>
            <person name="Song I."/>
            <person name="Jeong J.-H."/>
            <person name="Kim D."/>
            <person name="Kim S."/>
            <person name="Ryu S."/>
            <person name="Song J.Y."/>
            <person name="Lee S.K."/>
        </authorList>
    </citation>
    <scope>NUCLEOTIDE SEQUENCE [LARGE SCALE GENOMIC DNA]</scope>
    <source>
        <tissue evidence="1">Muscle</tissue>
    </source>
</reference>
<name>A0A4Z2H5J9_9TELE</name>
<proteinExistence type="predicted"/>
<accession>A0A4Z2H5J9</accession>
<keyword evidence="2" id="KW-1185">Reference proteome</keyword>
<dbReference type="Proteomes" id="UP000314294">
    <property type="component" value="Unassembled WGS sequence"/>
</dbReference>
<evidence type="ECO:0000313" key="1">
    <source>
        <dbReference type="EMBL" id="TNN60770.1"/>
    </source>
</evidence>
<dbReference type="AlphaFoldDB" id="A0A4Z2H5J9"/>
<evidence type="ECO:0000313" key="2">
    <source>
        <dbReference type="Proteomes" id="UP000314294"/>
    </source>
</evidence>
<protein>
    <submittedName>
        <fullName evidence="1">Uncharacterized protein</fullName>
    </submittedName>
</protein>
<comment type="caution">
    <text evidence="1">The sequence shown here is derived from an EMBL/GenBank/DDBJ whole genome shotgun (WGS) entry which is preliminary data.</text>
</comment>
<dbReference type="EMBL" id="SRLO01000328">
    <property type="protein sequence ID" value="TNN60770.1"/>
    <property type="molecule type" value="Genomic_DNA"/>
</dbReference>
<gene>
    <name evidence="1" type="ORF">EYF80_029014</name>
</gene>
<organism evidence="1 2">
    <name type="scientific">Liparis tanakae</name>
    <name type="common">Tanaka's snailfish</name>
    <dbReference type="NCBI Taxonomy" id="230148"/>
    <lineage>
        <taxon>Eukaryota</taxon>
        <taxon>Metazoa</taxon>
        <taxon>Chordata</taxon>
        <taxon>Craniata</taxon>
        <taxon>Vertebrata</taxon>
        <taxon>Euteleostomi</taxon>
        <taxon>Actinopterygii</taxon>
        <taxon>Neopterygii</taxon>
        <taxon>Teleostei</taxon>
        <taxon>Neoteleostei</taxon>
        <taxon>Acanthomorphata</taxon>
        <taxon>Eupercaria</taxon>
        <taxon>Perciformes</taxon>
        <taxon>Cottioidei</taxon>
        <taxon>Cottales</taxon>
        <taxon>Liparidae</taxon>
        <taxon>Liparis</taxon>
    </lineage>
</organism>
<sequence>MAVGGIVGCGSQCDVTGGTGAERGLKGKWQHSIWTSPPSCILVVRILLSQYGRPKRPPVGTGSSNLRYSSSLDEKLEGSQSVWTVLTR</sequence>